<reference evidence="1 2" key="1">
    <citation type="journal article" date="2016" name="Nat. Commun.">
        <title>Thousands of microbial genomes shed light on interconnected biogeochemical processes in an aquifer system.</title>
        <authorList>
            <person name="Anantharaman K."/>
            <person name="Brown C.T."/>
            <person name="Hug L.A."/>
            <person name="Sharon I."/>
            <person name="Castelle C.J."/>
            <person name="Probst A.J."/>
            <person name="Thomas B.C."/>
            <person name="Singh A."/>
            <person name="Wilkins M.J."/>
            <person name="Karaoz U."/>
            <person name="Brodie E.L."/>
            <person name="Williams K.H."/>
            <person name="Hubbard S.S."/>
            <person name="Banfield J.F."/>
        </authorList>
    </citation>
    <scope>NUCLEOTIDE SEQUENCE [LARGE SCALE GENOMIC DNA]</scope>
</reference>
<evidence type="ECO:0000313" key="2">
    <source>
        <dbReference type="Proteomes" id="UP000178254"/>
    </source>
</evidence>
<protein>
    <submittedName>
        <fullName evidence="1">Uncharacterized protein</fullName>
    </submittedName>
</protein>
<evidence type="ECO:0000313" key="1">
    <source>
        <dbReference type="EMBL" id="OGH94260.1"/>
    </source>
</evidence>
<gene>
    <name evidence="1" type="ORF">A2538_01690</name>
</gene>
<comment type="caution">
    <text evidence="1">The sequence shown here is derived from an EMBL/GenBank/DDBJ whole genome shotgun (WGS) entry which is preliminary data.</text>
</comment>
<dbReference type="AlphaFoldDB" id="A0A1F6PDX8"/>
<name>A0A1F6PDX8_9BACT</name>
<proteinExistence type="predicted"/>
<sequence>MWPFSSTKSKILPVKPDPYKIDIKTGGGQLRSGRHGLEHEIAEKMYNLRRSAFGGVSPADRQFLIDLITKHAKLLPFGSGFPRVVRLSMKEEVERAYRAGKLSHEDKEKFNKIIDNLPHE</sequence>
<accession>A0A1F6PDX8</accession>
<dbReference type="Proteomes" id="UP000178254">
    <property type="component" value="Unassembled WGS sequence"/>
</dbReference>
<dbReference type="STRING" id="1798709.A2538_01690"/>
<organism evidence="1 2">
    <name type="scientific">Candidatus Magasanikbacteria bacterium RIFOXYD2_FULL_41_14</name>
    <dbReference type="NCBI Taxonomy" id="1798709"/>
    <lineage>
        <taxon>Bacteria</taxon>
        <taxon>Candidatus Magasanikiibacteriota</taxon>
    </lineage>
</organism>
<dbReference type="EMBL" id="MFRE01000010">
    <property type="protein sequence ID" value="OGH94260.1"/>
    <property type="molecule type" value="Genomic_DNA"/>
</dbReference>